<keyword evidence="1" id="KW-0812">Transmembrane</keyword>
<organism evidence="3 4">
    <name type="scientific">Undibacterium flavidum</name>
    <dbReference type="NCBI Taxonomy" id="2762297"/>
    <lineage>
        <taxon>Bacteria</taxon>
        <taxon>Pseudomonadati</taxon>
        <taxon>Pseudomonadota</taxon>
        <taxon>Betaproteobacteria</taxon>
        <taxon>Burkholderiales</taxon>
        <taxon>Oxalobacteraceae</taxon>
        <taxon>Undibacterium</taxon>
    </lineage>
</organism>
<protein>
    <submittedName>
        <fullName evidence="3">DUF2167 domain-containing protein</fullName>
    </submittedName>
</protein>
<keyword evidence="4" id="KW-1185">Reference proteome</keyword>
<evidence type="ECO:0000256" key="2">
    <source>
        <dbReference type="SAM" id="SignalP"/>
    </source>
</evidence>
<evidence type="ECO:0000313" key="3">
    <source>
        <dbReference type="EMBL" id="MBC3872854.1"/>
    </source>
</evidence>
<dbReference type="Proteomes" id="UP000624279">
    <property type="component" value="Unassembled WGS sequence"/>
</dbReference>
<feature type="transmembrane region" description="Helical" evidence="1">
    <location>
        <begin position="263"/>
        <end position="289"/>
    </location>
</feature>
<evidence type="ECO:0000256" key="1">
    <source>
        <dbReference type="SAM" id="Phobius"/>
    </source>
</evidence>
<comment type="caution">
    <text evidence="3">The sequence shown here is derived from an EMBL/GenBank/DDBJ whole genome shotgun (WGS) entry which is preliminary data.</text>
</comment>
<name>A0ABR6Y893_9BURK</name>
<dbReference type="EMBL" id="JACOGA010000003">
    <property type="protein sequence ID" value="MBC3872854.1"/>
    <property type="molecule type" value="Genomic_DNA"/>
</dbReference>
<accession>A0ABR6Y893</accession>
<feature type="chain" id="PRO_5045950431" evidence="2">
    <location>
        <begin position="24"/>
        <end position="295"/>
    </location>
</feature>
<keyword evidence="1" id="KW-0472">Membrane</keyword>
<keyword evidence="1" id="KW-1133">Transmembrane helix</keyword>
<proteinExistence type="predicted"/>
<dbReference type="InterPro" id="IPR018682">
    <property type="entry name" value="DUF2167_membr"/>
</dbReference>
<evidence type="ECO:0000313" key="4">
    <source>
        <dbReference type="Proteomes" id="UP000624279"/>
    </source>
</evidence>
<keyword evidence="2" id="KW-0732">Signal</keyword>
<dbReference type="RefSeq" id="WP_186940889.1">
    <property type="nucleotide sequence ID" value="NZ_JACOGA010000003.1"/>
</dbReference>
<dbReference type="Pfam" id="PF09935">
    <property type="entry name" value="DUF2167"/>
    <property type="match status" value="1"/>
</dbReference>
<feature type="signal peptide" evidence="2">
    <location>
        <begin position="1"/>
        <end position="23"/>
    </location>
</feature>
<sequence>MFKKISLSILLVGAAIFSHLAIAQKSEEPKQTAEAFLASIKFQQGSIKLPNGVATLNLPETFRYLSPDDADKILVQAWGNPPGAKTLGMLVPSNTSPLSESGWGVIITYDESGHVKDDDADSINYDDLLKDMKEASVAANEERKKAGYGEMNLVGWAERPSYDKQTHKYFWAKELSTGQTENTLNYSIRVLGRKGVLVLNAVAGMKQIAAIKQEMKSVVAFTEFVEGNRYTDFNSSTDKVAEYGLAALVAGGVAAKLGFFGKLFALLIAFKKLLFVGAIAVFAGIAKFFKKKEST</sequence>
<gene>
    <name evidence="3" type="ORF">H8K55_04575</name>
</gene>
<reference evidence="3 4" key="1">
    <citation type="submission" date="2020-08" db="EMBL/GenBank/DDBJ databases">
        <title>Novel species isolated from subtropical streams in China.</title>
        <authorList>
            <person name="Lu H."/>
        </authorList>
    </citation>
    <scope>NUCLEOTIDE SEQUENCE [LARGE SCALE GENOMIC DNA]</scope>
    <source>
        <strain evidence="3 4">LX15W</strain>
    </source>
</reference>